<dbReference type="Pfam" id="PF02786">
    <property type="entry name" value="CPSase_L_D2"/>
    <property type="match status" value="1"/>
</dbReference>
<dbReference type="Pfam" id="PF00289">
    <property type="entry name" value="Biotin_carb_N"/>
    <property type="match status" value="1"/>
</dbReference>
<evidence type="ECO:0000256" key="1">
    <source>
        <dbReference type="ARBA" id="ARBA00001953"/>
    </source>
</evidence>
<dbReference type="Proteomes" id="UP001595912">
    <property type="component" value="Unassembled WGS sequence"/>
</dbReference>
<sequence length="673" mass="70890">MIRRLLVANRGEIARRVFATCRAMGVETVAVYSDSDADAPHVAEADYAVHLPGNAPTATYLRGDLLIAAARKCGADAVHPGYGFLSENADFARAVIDAGLTWVGPSPKAIAMMGSKLEAKALLADVGVPMLPTAVEPEQVDTFPVLVKASAGGGGRGMRIVRDRESLAEAVAAARREAASAFGDGTVFCERYVERARHVEVQIMADSHGNVVTLGERECSIQRRHQKIVEETPSPAVDPQLRDRLCQAAIAAARAVSYVGAGTVEFLLAPSGEFFFLEMNTRLQVEHPVTECVVGVDLVRLQLVVAEGGPLPFNGPPPLRGHAIEVRLYAEDPAYAWMPSTGTLHRFDVPGVAHAFGPLPAPGLRLDSGVADGSVVGVHYDPMLAKLIAWAPTRAEAARMLSNALARARFHGVTTNRDLLVRVLRHSAFLSGGTDTGFLDRHPEVFAPLLSSVDAVRLSCLAAALSGAARRAKSATLPGLPSGWRNVPSALQTVVYEGPTGTIEVGYRLDRSNDLAAWAVRRIDPEDIGLPGAALDPAGAPDHPPAQILSATGDQVVLDVAGVRLQFAVHEVGPVSFVDSSEGSVTLTELPRYPLPVAEQPEGSLIAPLPGAVGRVLVVPGQRVAAGELLLTVEAMKLEHPVHAPTDGVISDLRVTAGSQVESGALLAVLTPA</sequence>
<evidence type="ECO:0000313" key="10">
    <source>
        <dbReference type="EMBL" id="MFC4997239.1"/>
    </source>
</evidence>
<evidence type="ECO:0000259" key="8">
    <source>
        <dbReference type="PROSITE" id="PS50975"/>
    </source>
</evidence>
<evidence type="ECO:0000256" key="5">
    <source>
        <dbReference type="ARBA" id="ARBA00023267"/>
    </source>
</evidence>
<comment type="cofactor">
    <cofactor evidence="1">
        <name>biotin</name>
        <dbReference type="ChEBI" id="CHEBI:57586"/>
    </cofactor>
</comment>
<dbReference type="PROSITE" id="PS50975">
    <property type="entry name" value="ATP_GRASP"/>
    <property type="match status" value="1"/>
</dbReference>
<dbReference type="PROSITE" id="PS00188">
    <property type="entry name" value="BIOTIN"/>
    <property type="match status" value="1"/>
</dbReference>
<dbReference type="Pfam" id="PF00364">
    <property type="entry name" value="Biotin_lipoyl"/>
    <property type="match status" value="1"/>
</dbReference>
<comment type="caution">
    <text evidence="10">The sequence shown here is derived from an EMBL/GenBank/DDBJ whole genome shotgun (WGS) entry which is preliminary data.</text>
</comment>
<keyword evidence="3 6" id="KW-0547">Nucleotide-binding</keyword>
<dbReference type="SUPFAM" id="SSF52440">
    <property type="entry name" value="PreATP-grasp domain"/>
    <property type="match status" value="1"/>
</dbReference>
<organism evidence="10 11">
    <name type="scientific">Dactylosporangium cerinum</name>
    <dbReference type="NCBI Taxonomy" id="1434730"/>
    <lineage>
        <taxon>Bacteria</taxon>
        <taxon>Bacillati</taxon>
        <taxon>Actinomycetota</taxon>
        <taxon>Actinomycetes</taxon>
        <taxon>Micromonosporales</taxon>
        <taxon>Micromonosporaceae</taxon>
        <taxon>Dactylosporangium</taxon>
    </lineage>
</organism>
<dbReference type="InterPro" id="IPR048429">
    <property type="entry name" value="MCC_alpha_BT"/>
</dbReference>
<feature type="domain" description="ATP-grasp" evidence="8">
    <location>
        <begin position="120"/>
        <end position="307"/>
    </location>
</feature>
<dbReference type="InterPro" id="IPR005481">
    <property type="entry name" value="BC-like_N"/>
</dbReference>
<gene>
    <name evidence="10" type="ORF">ACFPIJ_05310</name>
</gene>
<dbReference type="CDD" id="cd06850">
    <property type="entry name" value="biotinyl_domain"/>
    <property type="match status" value="1"/>
</dbReference>
<keyword evidence="2" id="KW-0436">Ligase</keyword>
<dbReference type="InterPro" id="IPR005482">
    <property type="entry name" value="Biotin_COase_C"/>
</dbReference>
<keyword evidence="4 6" id="KW-0067">ATP-binding</keyword>
<evidence type="ECO:0000256" key="3">
    <source>
        <dbReference type="ARBA" id="ARBA00022741"/>
    </source>
</evidence>
<evidence type="ECO:0000259" key="9">
    <source>
        <dbReference type="PROSITE" id="PS50979"/>
    </source>
</evidence>
<dbReference type="InterPro" id="IPR005479">
    <property type="entry name" value="CPAse_ATP-bd"/>
</dbReference>
<dbReference type="PROSITE" id="PS00867">
    <property type="entry name" value="CPSASE_2"/>
    <property type="match status" value="1"/>
</dbReference>
<evidence type="ECO:0000259" key="7">
    <source>
        <dbReference type="PROSITE" id="PS50968"/>
    </source>
</evidence>
<dbReference type="InterPro" id="IPR011053">
    <property type="entry name" value="Single_hybrid_motif"/>
</dbReference>
<feature type="domain" description="Biotin carboxylation" evidence="9">
    <location>
        <begin position="1"/>
        <end position="444"/>
    </location>
</feature>
<dbReference type="SUPFAM" id="SSF51230">
    <property type="entry name" value="Single hybrid motif"/>
    <property type="match status" value="1"/>
</dbReference>
<dbReference type="InterPro" id="IPR016185">
    <property type="entry name" value="PreATP-grasp_dom_sf"/>
</dbReference>
<dbReference type="PANTHER" id="PTHR18866:SF126">
    <property type="entry name" value="BIOTIN CARBOXYLASE"/>
    <property type="match status" value="1"/>
</dbReference>
<dbReference type="RefSeq" id="WP_380113476.1">
    <property type="nucleotide sequence ID" value="NZ_JBHSIU010000009.1"/>
</dbReference>
<dbReference type="InterPro" id="IPR050856">
    <property type="entry name" value="Biotin_carboxylase_complex"/>
</dbReference>
<dbReference type="InterPro" id="IPR001882">
    <property type="entry name" value="Biotin_BS"/>
</dbReference>
<evidence type="ECO:0000256" key="6">
    <source>
        <dbReference type="PROSITE-ProRule" id="PRU00409"/>
    </source>
</evidence>
<dbReference type="SUPFAM" id="SSF56059">
    <property type="entry name" value="Glutathione synthetase ATP-binding domain-like"/>
    <property type="match status" value="1"/>
</dbReference>
<dbReference type="Gene3D" id="2.40.50.100">
    <property type="match status" value="1"/>
</dbReference>
<dbReference type="SMART" id="SM00878">
    <property type="entry name" value="Biotin_carb_C"/>
    <property type="match status" value="1"/>
</dbReference>
<dbReference type="PANTHER" id="PTHR18866">
    <property type="entry name" value="CARBOXYLASE:PYRUVATE/ACETYL-COA/PROPIONYL-COA CARBOXYLASE"/>
    <property type="match status" value="1"/>
</dbReference>
<evidence type="ECO:0000256" key="4">
    <source>
        <dbReference type="ARBA" id="ARBA00022840"/>
    </source>
</evidence>
<dbReference type="PROSITE" id="PS50979">
    <property type="entry name" value="BC"/>
    <property type="match status" value="1"/>
</dbReference>
<reference evidence="11" key="1">
    <citation type="journal article" date="2019" name="Int. J. Syst. Evol. Microbiol.">
        <title>The Global Catalogue of Microorganisms (GCM) 10K type strain sequencing project: providing services to taxonomists for standard genome sequencing and annotation.</title>
        <authorList>
            <consortium name="The Broad Institute Genomics Platform"/>
            <consortium name="The Broad Institute Genome Sequencing Center for Infectious Disease"/>
            <person name="Wu L."/>
            <person name="Ma J."/>
        </authorList>
    </citation>
    <scope>NUCLEOTIDE SEQUENCE [LARGE SCALE GENOMIC DNA]</scope>
    <source>
        <strain evidence="11">CGMCC 4.7152</strain>
    </source>
</reference>
<dbReference type="Pfam" id="PF02785">
    <property type="entry name" value="Biotin_carb_C"/>
    <property type="match status" value="1"/>
</dbReference>
<dbReference type="EMBL" id="JBHSIU010000009">
    <property type="protein sequence ID" value="MFC4997239.1"/>
    <property type="molecule type" value="Genomic_DNA"/>
</dbReference>
<keyword evidence="5" id="KW-0092">Biotin</keyword>
<dbReference type="InterPro" id="IPR011764">
    <property type="entry name" value="Biotin_carboxylation_dom"/>
</dbReference>
<evidence type="ECO:0000256" key="2">
    <source>
        <dbReference type="ARBA" id="ARBA00022598"/>
    </source>
</evidence>
<dbReference type="InterPro" id="IPR011054">
    <property type="entry name" value="Rudment_hybrid_motif"/>
</dbReference>
<dbReference type="InterPro" id="IPR011761">
    <property type="entry name" value="ATP-grasp"/>
</dbReference>
<dbReference type="Pfam" id="PF21139">
    <property type="entry name" value="BT_MCC_alpha"/>
    <property type="match status" value="1"/>
</dbReference>
<proteinExistence type="predicted"/>
<dbReference type="SUPFAM" id="SSF51246">
    <property type="entry name" value="Rudiment single hybrid motif"/>
    <property type="match status" value="1"/>
</dbReference>
<evidence type="ECO:0000313" key="11">
    <source>
        <dbReference type="Proteomes" id="UP001595912"/>
    </source>
</evidence>
<accession>A0ABV9VN97</accession>
<dbReference type="InterPro" id="IPR000089">
    <property type="entry name" value="Biotin_lipoyl"/>
</dbReference>
<name>A0ABV9VN97_9ACTN</name>
<dbReference type="Gene3D" id="3.30.470.20">
    <property type="entry name" value="ATP-grasp fold, B domain"/>
    <property type="match status" value="1"/>
</dbReference>
<dbReference type="PROSITE" id="PS00866">
    <property type="entry name" value="CPSASE_1"/>
    <property type="match status" value="1"/>
</dbReference>
<feature type="domain" description="Lipoyl-binding" evidence="7">
    <location>
        <begin position="595"/>
        <end position="671"/>
    </location>
</feature>
<dbReference type="PROSITE" id="PS50968">
    <property type="entry name" value="BIOTINYL_LIPOYL"/>
    <property type="match status" value="1"/>
</dbReference>
<keyword evidence="11" id="KW-1185">Reference proteome</keyword>
<protein>
    <submittedName>
        <fullName evidence="10">Biotin carboxylase N-terminal domain-containing protein</fullName>
    </submittedName>
</protein>